<comment type="caution">
    <text evidence="3">The sequence shown here is derived from an EMBL/GenBank/DDBJ whole genome shotgun (WGS) entry which is preliminary data.</text>
</comment>
<dbReference type="STRING" id="90241.B0682_07145"/>
<accession>A0A1T0CD69</accession>
<dbReference type="SMART" id="SM00228">
    <property type="entry name" value="PDZ"/>
    <property type="match status" value="1"/>
</dbReference>
<gene>
    <name evidence="3" type="ORF">B0682_07145</name>
</gene>
<protein>
    <recommendedName>
        <fullName evidence="2">PDZ domain-containing protein</fullName>
    </recommendedName>
</protein>
<feature type="transmembrane region" description="Helical" evidence="1">
    <location>
        <begin position="27"/>
        <end position="48"/>
    </location>
</feature>
<dbReference type="Gene3D" id="2.30.30.830">
    <property type="match status" value="1"/>
</dbReference>
<keyword evidence="1" id="KW-0472">Membrane</keyword>
<dbReference type="Proteomes" id="UP000191094">
    <property type="component" value="Unassembled WGS sequence"/>
</dbReference>
<dbReference type="EMBL" id="MUYT01000009">
    <property type="protein sequence ID" value="OOS20253.1"/>
    <property type="molecule type" value="Genomic_DNA"/>
</dbReference>
<sequence>MPTNRQAGTLERVFEHVVAWLNRLSPLALLLSLLWLCWVLAQLLWLLLSPPTAPRLPVVALQPTAIQTVPQDTYMVFANPIPQVPVNQPPPDIKVQGVMVATPAHLSSAILLMNGVSQGYGINDPLANSGYTLAAVFWDKVMIADANGQTVDIPLREPMQLDQPNAFANPATGMMPQTLATLPTDVDGFDVDGFGDVGGFNGGEHHDFGGVNAFEQAADELRHNPAGYLSRMGVMAVGDGYQVTDAMPSDIKNRLGLEAGDRVISVNGQSVGSNPMQDADVIQQVQQSGTASIQVQRGEQVITIRQQF</sequence>
<evidence type="ECO:0000256" key="1">
    <source>
        <dbReference type="SAM" id="Phobius"/>
    </source>
</evidence>
<evidence type="ECO:0000313" key="4">
    <source>
        <dbReference type="Proteomes" id="UP000191094"/>
    </source>
</evidence>
<keyword evidence="1" id="KW-0812">Transmembrane</keyword>
<dbReference type="InterPro" id="IPR036034">
    <property type="entry name" value="PDZ_sf"/>
</dbReference>
<evidence type="ECO:0000313" key="3">
    <source>
        <dbReference type="EMBL" id="OOS20253.1"/>
    </source>
</evidence>
<organism evidence="3 4">
    <name type="scientific">Lwoffella lincolnii</name>
    <dbReference type="NCBI Taxonomy" id="90241"/>
    <lineage>
        <taxon>Bacteria</taxon>
        <taxon>Pseudomonadati</taxon>
        <taxon>Pseudomonadota</taxon>
        <taxon>Gammaproteobacteria</taxon>
        <taxon>Moraxellales</taxon>
        <taxon>Moraxellaceae</taxon>
        <taxon>Lwoffella</taxon>
    </lineage>
</organism>
<keyword evidence="1" id="KW-1133">Transmembrane helix</keyword>
<name>A0A1T0CD69_9GAMM</name>
<dbReference type="AlphaFoldDB" id="A0A1T0CD69"/>
<feature type="domain" description="PDZ" evidence="2">
    <location>
        <begin position="218"/>
        <end position="279"/>
    </location>
</feature>
<dbReference type="Gene3D" id="2.30.42.10">
    <property type="match status" value="1"/>
</dbReference>
<proteinExistence type="predicted"/>
<keyword evidence="4" id="KW-1185">Reference proteome</keyword>
<dbReference type="PROSITE" id="PS50106">
    <property type="entry name" value="PDZ"/>
    <property type="match status" value="1"/>
</dbReference>
<dbReference type="InterPro" id="IPR001478">
    <property type="entry name" value="PDZ"/>
</dbReference>
<evidence type="ECO:0000259" key="2">
    <source>
        <dbReference type="PROSITE" id="PS50106"/>
    </source>
</evidence>
<dbReference type="SUPFAM" id="SSF50156">
    <property type="entry name" value="PDZ domain-like"/>
    <property type="match status" value="1"/>
</dbReference>
<reference evidence="3 4" key="1">
    <citation type="submission" date="2017-02" db="EMBL/GenBank/DDBJ databases">
        <title>Draft genome sequence of Moraxella lincolnii CCUG 9405T type strain.</title>
        <authorList>
            <person name="Salva-Serra F."/>
            <person name="Engstrom-Jakobsson H."/>
            <person name="Thorell K."/>
            <person name="Jaen-Luchoro D."/>
            <person name="Gonzales-Siles L."/>
            <person name="Karlsson R."/>
            <person name="Yazdan S."/>
            <person name="Boulund F."/>
            <person name="Johnning A."/>
            <person name="Engstrand L."/>
            <person name="Kristiansson E."/>
            <person name="Moore E."/>
        </authorList>
    </citation>
    <scope>NUCLEOTIDE SEQUENCE [LARGE SCALE GENOMIC DNA]</scope>
    <source>
        <strain evidence="3 4">CCUG 9405</strain>
    </source>
</reference>